<name>A0ABD3CTD8_9LAMI</name>
<comment type="caution">
    <text evidence="1">The sequence shown here is derived from an EMBL/GenBank/DDBJ whole genome shotgun (WGS) entry which is preliminary data.</text>
</comment>
<keyword evidence="2" id="KW-1185">Reference proteome</keyword>
<organism evidence="1 2">
    <name type="scientific">Castilleja foliolosa</name>
    <dbReference type="NCBI Taxonomy" id="1961234"/>
    <lineage>
        <taxon>Eukaryota</taxon>
        <taxon>Viridiplantae</taxon>
        <taxon>Streptophyta</taxon>
        <taxon>Embryophyta</taxon>
        <taxon>Tracheophyta</taxon>
        <taxon>Spermatophyta</taxon>
        <taxon>Magnoliopsida</taxon>
        <taxon>eudicotyledons</taxon>
        <taxon>Gunneridae</taxon>
        <taxon>Pentapetalae</taxon>
        <taxon>asterids</taxon>
        <taxon>lamiids</taxon>
        <taxon>Lamiales</taxon>
        <taxon>Orobanchaceae</taxon>
        <taxon>Pedicularideae</taxon>
        <taxon>Castillejinae</taxon>
        <taxon>Castilleja</taxon>
    </lineage>
</organism>
<proteinExistence type="predicted"/>
<dbReference type="AlphaFoldDB" id="A0ABD3CTD8"/>
<dbReference type="Proteomes" id="UP001632038">
    <property type="component" value="Unassembled WGS sequence"/>
</dbReference>
<evidence type="ECO:0000313" key="1">
    <source>
        <dbReference type="EMBL" id="KAL3632834.1"/>
    </source>
</evidence>
<dbReference type="EMBL" id="JAVIJP010000032">
    <property type="protein sequence ID" value="KAL3632834.1"/>
    <property type="molecule type" value="Genomic_DNA"/>
</dbReference>
<reference evidence="2" key="1">
    <citation type="journal article" date="2024" name="IScience">
        <title>Strigolactones Initiate the Formation of Haustorium-like Structures in Castilleja.</title>
        <authorList>
            <person name="Buerger M."/>
            <person name="Peterson D."/>
            <person name="Chory J."/>
        </authorList>
    </citation>
    <scope>NUCLEOTIDE SEQUENCE [LARGE SCALE GENOMIC DNA]</scope>
</reference>
<protein>
    <submittedName>
        <fullName evidence="1">Uncharacterized protein</fullName>
    </submittedName>
</protein>
<sequence length="34" mass="4169">MLKERSRSTCKILKNGQYNPTRRILIILFYCDFF</sequence>
<gene>
    <name evidence="1" type="ORF">CASFOL_025818</name>
</gene>
<evidence type="ECO:0000313" key="2">
    <source>
        <dbReference type="Proteomes" id="UP001632038"/>
    </source>
</evidence>
<accession>A0ABD3CTD8</accession>